<proteinExistence type="predicted"/>
<evidence type="ECO:0000313" key="1">
    <source>
        <dbReference type="EMBL" id="MFB6490719.1"/>
    </source>
</evidence>
<dbReference type="Proteomes" id="UP000033636">
    <property type="component" value="Unassembled WGS sequence"/>
</dbReference>
<gene>
    <name evidence="1" type="ORF">TU35_005665</name>
</gene>
<dbReference type="EMBL" id="JZWT02000013">
    <property type="protein sequence ID" value="MFB6490719.1"/>
    <property type="molecule type" value="Genomic_DNA"/>
</dbReference>
<reference evidence="1" key="1">
    <citation type="submission" date="2024-07" db="EMBL/GenBank/DDBJ databases">
        <title>Metagenome and Metagenome-Assembled Genomes of Archaea from a hot spring from the geothermal field of Los Azufres, Mexico.</title>
        <authorList>
            <person name="Marin-Paredes R."/>
            <person name="Martinez-Romero E."/>
            <person name="Servin-Garciduenas L.E."/>
        </authorList>
    </citation>
    <scope>NUCLEOTIDE SEQUENCE</scope>
</reference>
<name>A0ACC6V0Y9_9CREN</name>
<sequence>MSCIDLLGKRVRVFSCGHDVEGLVVGESYNVVYLLKGDKTILVPKRPCKFLLLDEAKIVEGIYLVGYRDVRLLSGKCLKLPPKLS</sequence>
<comment type="caution">
    <text evidence="1">The sequence shown here is derived from an EMBL/GenBank/DDBJ whole genome shotgun (WGS) entry which is preliminary data.</text>
</comment>
<evidence type="ECO:0000313" key="2">
    <source>
        <dbReference type="Proteomes" id="UP000033636"/>
    </source>
</evidence>
<accession>A0ACC6V0Y9</accession>
<protein>
    <submittedName>
        <fullName evidence="1">RNase P/RNase MRP subunit p29</fullName>
    </submittedName>
</protein>
<organism evidence="1 2">
    <name type="scientific">Thermoproteus sp. AZ2</name>
    <dbReference type="NCBI Taxonomy" id="1609232"/>
    <lineage>
        <taxon>Archaea</taxon>
        <taxon>Thermoproteota</taxon>
        <taxon>Thermoprotei</taxon>
        <taxon>Thermoproteales</taxon>
        <taxon>Thermoproteaceae</taxon>
        <taxon>Thermoproteus</taxon>
    </lineage>
</organism>